<dbReference type="SUPFAM" id="SSF52540">
    <property type="entry name" value="P-loop containing nucleoside triphosphate hydrolases"/>
    <property type="match status" value="1"/>
</dbReference>
<dbReference type="InterPro" id="IPR007111">
    <property type="entry name" value="NACHT_NTPase"/>
</dbReference>
<dbReference type="PANTHER" id="PTHR10039:SF16">
    <property type="entry name" value="GPI INOSITOL-DEACYLASE"/>
    <property type="match status" value="1"/>
</dbReference>
<dbReference type="SMART" id="SM00248">
    <property type="entry name" value="ANK"/>
    <property type="match status" value="15"/>
</dbReference>
<comment type="caution">
    <text evidence="3">The sequence shown here is derived from an EMBL/GenBank/DDBJ whole genome shotgun (WGS) entry which is preliminary data.</text>
</comment>
<dbReference type="InterPro" id="IPR002110">
    <property type="entry name" value="Ankyrin_rpt"/>
</dbReference>
<dbReference type="Pfam" id="PF24883">
    <property type="entry name" value="NPHP3_N"/>
    <property type="match status" value="1"/>
</dbReference>
<evidence type="ECO:0000256" key="1">
    <source>
        <dbReference type="ARBA" id="ARBA00022737"/>
    </source>
</evidence>
<dbReference type="InterPro" id="IPR027417">
    <property type="entry name" value="P-loop_NTPase"/>
</dbReference>
<reference evidence="3" key="1">
    <citation type="journal article" date="2023" name="IMA Fungus">
        <title>Comparative genomic study of the Penicillium genus elucidates a diverse pangenome and 15 lateral gene transfer events.</title>
        <authorList>
            <person name="Petersen C."/>
            <person name="Sorensen T."/>
            <person name="Nielsen M.R."/>
            <person name="Sondergaard T.E."/>
            <person name="Sorensen J.L."/>
            <person name="Fitzpatrick D.A."/>
            <person name="Frisvad J.C."/>
            <person name="Nielsen K.L."/>
        </authorList>
    </citation>
    <scope>NUCLEOTIDE SEQUENCE</scope>
    <source>
        <strain evidence="3">IBT 17514</strain>
    </source>
</reference>
<dbReference type="InterPro" id="IPR036770">
    <property type="entry name" value="Ankyrin_rpt-contain_sf"/>
</dbReference>
<dbReference type="SUPFAM" id="SSF48403">
    <property type="entry name" value="Ankyrin repeat"/>
    <property type="match status" value="2"/>
</dbReference>
<gene>
    <name evidence="3" type="ORF">N7493_009705</name>
</gene>
<dbReference type="Gene3D" id="3.40.50.300">
    <property type="entry name" value="P-loop containing nucleotide triphosphate hydrolases"/>
    <property type="match status" value="1"/>
</dbReference>
<keyword evidence="1" id="KW-0677">Repeat</keyword>
<dbReference type="Proteomes" id="UP001215712">
    <property type="component" value="Unassembled WGS sequence"/>
</dbReference>
<protein>
    <submittedName>
        <fullName evidence="3">Ankyrin</fullName>
    </submittedName>
</protein>
<reference evidence="3" key="2">
    <citation type="submission" date="2023-01" db="EMBL/GenBank/DDBJ databases">
        <authorList>
            <person name="Petersen C."/>
        </authorList>
    </citation>
    <scope>NUCLEOTIDE SEQUENCE</scope>
    <source>
        <strain evidence="3">IBT 17514</strain>
    </source>
</reference>
<keyword evidence="4" id="KW-1185">Reference proteome</keyword>
<accession>A0AAD6HEZ9</accession>
<dbReference type="PROSITE" id="PS50837">
    <property type="entry name" value="NACHT"/>
    <property type="match status" value="1"/>
</dbReference>
<organism evidence="3 4">
    <name type="scientific">Penicillium malachiteum</name>
    <dbReference type="NCBI Taxonomy" id="1324776"/>
    <lineage>
        <taxon>Eukaryota</taxon>
        <taxon>Fungi</taxon>
        <taxon>Dikarya</taxon>
        <taxon>Ascomycota</taxon>
        <taxon>Pezizomycotina</taxon>
        <taxon>Eurotiomycetes</taxon>
        <taxon>Eurotiomycetidae</taxon>
        <taxon>Eurotiales</taxon>
        <taxon>Aspergillaceae</taxon>
        <taxon>Penicillium</taxon>
    </lineage>
</organism>
<dbReference type="Gene3D" id="1.25.40.20">
    <property type="entry name" value="Ankyrin repeat-containing domain"/>
    <property type="match status" value="3"/>
</dbReference>
<evidence type="ECO:0000313" key="4">
    <source>
        <dbReference type="Proteomes" id="UP001215712"/>
    </source>
</evidence>
<dbReference type="Pfam" id="PF12796">
    <property type="entry name" value="Ank_2"/>
    <property type="match status" value="3"/>
</dbReference>
<dbReference type="EMBL" id="JAQJAN010000017">
    <property type="protein sequence ID" value="KAJ5710113.1"/>
    <property type="molecule type" value="Genomic_DNA"/>
</dbReference>
<evidence type="ECO:0000313" key="3">
    <source>
        <dbReference type="EMBL" id="KAJ5710113.1"/>
    </source>
</evidence>
<dbReference type="InterPro" id="IPR056884">
    <property type="entry name" value="NPHP3-like_N"/>
</dbReference>
<name>A0AAD6HEZ9_9EURO</name>
<feature type="domain" description="NACHT" evidence="2">
    <location>
        <begin position="367"/>
        <end position="516"/>
    </location>
</feature>
<evidence type="ECO:0000259" key="2">
    <source>
        <dbReference type="PROSITE" id="PS50837"/>
    </source>
</evidence>
<sequence length="1426" mass="157480">MVFKLENLKLHRGSKYKNSGCHSNTTAVSAGSTVLAKIRVDQSTKTSEQTILAPSSMSFSNDLWEEAFQSLSPGERQHLSAVLEHGGEGADPTTKQMKFPHKGAEVLIAIAEKKQDQWKSRRWKFNIGGHEIEPRTYTERIVSCLGTAGDIGAQLLPSPASIIWPLIKTLMQIPVHANEDIGAALMTAEVVVRHISCGHSYEKIYLEKIKGELKESLKSALVKLYAASLKLLSCALKQLNTPTAKRLLLAFLDPEKTQGQVTGLENSYSDLIKVIQICQNQVNVDIDDRTIAFLDKFHDIDSFLQKSFGKLFEQMDEESLSKILDWISPVKEYDQHGNSKKARARETCEWILKKQEFQDWEQSMSPALIWLQGTMGTGKTVLTSKVIDYLLDKPQRPQDRVVYYYCRRVNEYEDPENVIRSLFRQLAKPTPNSNQIRRDVQALFKQMRDHTSQLPIETCRDQLLKSLKQYDQITFVIDGLDECKKETIDTLLETIEFLLADKEHPTRVFLSSRPDGYIKESFSRWPSIRTGTSDSGISQDIARFIDVEVGKFACKRSSEYTKYEKAIKGRLLEKSNGMFQWVYLQTARLKGRRLPEDVLKGIEKMPVELPKAYENIYQLISEGESQKALVDRAFMWILCSCAPLTSEILLAGVCLSGDSDTAHSKITEDDMLDFGQNLIVLDESQGLWRFSHASVAEFVEKKRDLWSSQQAHSYAGRVCLRYMMASYGRPFGDEDLDIGRKVKVIIPRSISKSDETGSVFRFPDDDKFLHYCRHHWIFHVKHHKWTVQRPEMRDPLMALLNAFLDSKAQNTSAYSRWLQHSHIDLKGLEGWWADSTSMFYLRNMNYLKIWDLHPSSLPVLAICRFGLDAIFAEWWDNGKISPLQTNENGENLLELASKARSSFICKRLVECRPTHYRGRARGALEISAKHGSCDILNIFLKNSIALELSKSDHGNALEIAASNGRIEIVRALLGDEGPFDLTEYYETTLAATAYHGQIEAMQFLIDKGALVNLPLRGRYESALAAAASNGQLNAVEFLIDMGAAVDLPLKGRYGSALAAAACNDRLLVVRFLIDKGAFVDLSLQGRYGSSLAAAASNGLHGAVKFLVNNGATIDLPLEGRYHGSALAAAALNGQLWAVKCLIDEGANIDLPLQGCHGSALAAVSSNGMLDAIQFLVDEGATIDLSLKTGNYGSALAAAASNGQLEAVQFLVNKGAMVDLSLQTGVYGSAIEAAAGMGRIDVVKFLAERGASFDLPLQTGYFGSALAAAAFTERLDVIQFLVEKGASIDLLLQTGHFGSALAVAAVVGKLETVHFLVNQGATIDLLLETGDYGSALAAAAAGGRIEIVNYMIQKGNANVNLALRAGKYRSALHAASDKGNAKCVEALLAARAIQNPAPQSSGPGAKGMKIMKMEVPPCGSGVRKEAT</sequence>
<dbReference type="PANTHER" id="PTHR10039">
    <property type="entry name" value="AMELOGENIN"/>
    <property type="match status" value="1"/>
</dbReference>
<proteinExistence type="predicted"/>